<name>A0ACB6Z947_THEGA</name>
<gene>
    <name evidence="1" type="ORF">BDM02DRAFT_302987</name>
</gene>
<dbReference type="Proteomes" id="UP000886501">
    <property type="component" value="Unassembled WGS sequence"/>
</dbReference>
<comment type="caution">
    <text evidence="1">The sequence shown here is derived from an EMBL/GenBank/DDBJ whole genome shotgun (WGS) entry which is preliminary data.</text>
</comment>
<reference evidence="1" key="2">
    <citation type="journal article" date="2020" name="Nat. Commun.">
        <title>Large-scale genome sequencing of mycorrhizal fungi provides insights into the early evolution of symbiotic traits.</title>
        <authorList>
            <person name="Miyauchi S."/>
            <person name="Kiss E."/>
            <person name="Kuo A."/>
            <person name="Drula E."/>
            <person name="Kohler A."/>
            <person name="Sanchez-Garcia M."/>
            <person name="Morin E."/>
            <person name="Andreopoulos B."/>
            <person name="Barry K.W."/>
            <person name="Bonito G."/>
            <person name="Buee M."/>
            <person name="Carver A."/>
            <person name="Chen C."/>
            <person name="Cichocki N."/>
            <person name="Clum A."/>
            <person name="Culley D."/>
            <person name="Crous P.W."/>
            <person name="Fauchery L."/>
            <person name="Girlanda M."/>
            <person name="Hayes R.D."/>
            <person name="Keri Z."/>
            <person name="LaButti K."/>
            <person name="Lipzen A."/>
            <person name="Lombard V."/>
            <person name="Magnuson J."/>
            <person name="Maillard F."/>
            <person name="Murat C."/>
            <person name="Nolan M."/>
            <person name="Ohm R.A."/>
            <person name="Pangilinan J."/>
            <person name="Pereira M.F."/>
            <person name="Perotto S."/>
            <person name="Peter M."/>
            <person name="Pfister S."/>
            <person name="Riley R."/>
            <person name="Sitrit Y."/>
            <person name="Stielow J.B."/>
            <person name="Szollosi G."/>
            <person name="Zifcakova L."/>
            <person name="Stursova M."/>
            <person name="Spatafora J.W."/>
            <person name="Tedersoo L."/>
            <person name="Vaario L.M."/>
            <person name="Yamada A."/>
            <person name="Yan M."/>
            <person name="Wang P."/>
            <person name="Xu J."/>
            <person name="Bruns T."/>
            <person name="Baldrian P."/>
            <person name="Vilgalys R."/>
            <person name="Dunand C."/>
            <person name="Henrissat B."/>
            <person name="Grigoriev I.V."/>
            <person name="Hibbett D."/>
            <person name="Nagy L.G."/>
            <person name="Martin F.M."/>
        </authorList>
    </citation>
    <scope>NUCLEOTIDE SEQUENCE</scope>
    <source>
        <strain evidence="1">P2</strain>
    </source>
</reference>
<evidence type="ECO:0000313" key="1">
    <source>
        <dbReference type="EMBL" id="KAF9646107.1"/>
    </source>
</evidence>
<protein>
    <submittedName>
        <fullName evidence="1">Uncharacterized protein</fullName>
    </submittedName>
</protein>
<dbReference type="EMBL" id="MU118067">
    <property type="protein sequence ID" value="KAF9646107.1"/>
    <property type="molecule type" value="Genomic_DNA"/>
</dbReference>
<sequence length="154" mass="16958">MPRLLSVTSTSLLLNVSTEEIFNIEGSQERSSICRPAAHTNAKHRRSTREILDSILRDSVKGCSGPGKMTECLMLSFGQRLLRAAPACHSRRVRVHDKGKSNQRERHLGAINMSHRGARPSALSERYCGELVAAGCPDHLDNKYQTAHVEGGVL</sequence>
<accession>A0ACB6Z947</accession>
<evidence type="ECO:0000313" key="2">
    <source>
        <dbReference type="Proteomes" id="UP000886501"/>
    </source>
</evidence>
<reference evidence="1" key="1">
    <citation type="submission" date="2019-10" db="EMBL/GenBank/DDBJ databases">
        <authorList>
            <consortium name="DOE Joint Genome Institute"/>
            <person name="Kuo A."/>
            <person name="Miyauchi S."/>
            <person name="Kiss E."/>
            <person name="Drula E."/>
            <person name="Kohler A."/>
            <person name="Sanchez-Garcia M."/>
            <person name="Andreopoulos B."/>
            <person name="Barry K.W."/>
            <person name="Bonito G."/>
            <person name="Buee M."/>
            <person name="Carver A."/>
            <person name="Chen C."/>
            <person name="Cichocki N."/>
            <person name="Clum A."/>
            <person name="Culley D."/>
            <person name="Crous P.W."/>
            <person name="Fauchery L."/>
            <person name="Girlanda M."/>
            <person name="Hayes R."/>
            <person name="Keri Z."/>
            <person name="Labutti K."/>
            <person name="Lipzen A."/>
            <person name="Lombard V."/>
            <person name="Magnuson J."/>
            <person name="Maillard F."/>
            <person name="Morin E."/>
            <person name="Murat C."/>
            <person name="Nolan M."/>
            <person name="Ohm R."/>
            <person name="Pangilinan J."/>
            <person name="Pereira M."/>
            <person name="Perotto S."/>
            <person name="Peter M."/>
            <person name="Riley R."/>
            <person name="Sitrit Y."/>
            <person name="Stielow B."/>
            <person name="Szollosi G."/>
            <person name="Zifcakova L."/>
            <person name="Stursova M."/>
            <person name="Spatafora J.W."/>
            <person name="Tedersoo L."/>
            <person name="Vaario L.-M."/>
            <person name="Yamada A."/>
            <person name="Yan M."/>
            <person name="Wang P."/>
            <person name="Xu J."/>
            <person name="Bruns T."/>
            <person name="Baldrian P."/>
            <person name="Vilgalys R."/>
            <person name="Henrissat B."/>
            <person name="Grigoriev I.V."/>
            <person name="Hibbett D."/>
            <person name="Nagy L.G."/>
            <person name="Martin F.M."/>
        </authorList>
    </citation>
    <scope>NUCLEOTIDE SEQUENCE</scope>
    <source>
        <strain evidence="1">P2</strain>
    </source>
</reference>
<proteinExistence type="predicted"/>
<organism evidence="1 2">
    <name type="scientific">Thelephora ganbajun</name>
    <name type="common">Ganba fungus</name>
    <dbReference type="NCBI Taxonomy" id="370292"/>
    <lineage>
        <taxon>Eukaryota</taxon>
        <taxon>Fungi</taxon>
        <taxon>Dikarya</taxon>
        <taxon>Basidiomycota</taxon>
        <taxon>Agaricomycotina</taxon>
        <taxon>Agaricomycetes</taxon>
        <taxon>Thelephorales</taxon>
        <taxon>Thelephoraceae</taxon>
        <taxon>Thelephora</taxon>
    </lineage>
</organism>
<keyword evidence="2" id="KW-1185">Reference proteome</keyword>